<evidence type="ECO:0000256" key="9">
    <source>
        <dbReference type="ARBA" id="ARBA00030781"/>
    </source>
</evidence>
<accession>A0A2T4U0L6</accession>
<dbReference type="GO" id="GO:0006777">
    <property type="term" value="P:Mo-molybdopterin cofactor biosynthetic process"/>
    <property type="evidence" value="ECO:0007669"/>
    <property type="project" value="UniProtKB-KW"/>
</dbReference>
<gene>
    <name evidence="12" type="ORF">CLG94_02110</name>
</gene>
<keyword evidence="13" id="KW-1185">Reference proteome</keyword>
<keyword evidence="5" id="KW-0501">Molybdenum cofactor biosynthesis</keyword>
<keyword evidence="4" id="KW-0808">Transferase</keyword>
<dbReference type="OrthoDB" id="9803224at2"/>
<dbReference type="PANTHER" id="PTHR23404">
    <property type="entry name" value="MOLYBDOPTERIN SYNTHASE RELATED"/>
    <property type="match status" value="1"/>
</dbReference>
<dbReference type="InterPro" id="IPR003448">
    <property type="entry name" value="Mopterin_biosynth_MoaE"/>
</dbReference>
<dbReference type="Pfam" id="PF02391">
    <property type="entry name" value="MoaE"/>
    <property type="match status" value="1"/>
</dbReference>
<comment type="caution">
    <text evidence="12">The sequence shown here is derived from an EMBL/GenBank/DDBJ whole genome shotgun (WGS) entry which is preliminary data.</text>
</comment>
<evidence type="ECO:0000256" key="11">
    <source>
        <dbReference type="ARBA" id="ARBA00049878"/>
    </source>
</evidence>
<dbReference type="EMBL" id="NVQC01000010">
    <property type="protein sequence ID" value="PTL36891.1"/>
    <property type="molecule type" value="Genomic_DNA"/>
</dbReference>
<reference evidence="13" key="2">
    <citation type="journal article" date="2018" name="Environ. Microbiol.">
        <title>Bloom of a denitrifying methanotroph, 'Candidatus Methylomirabilis limnetica', in a deep stratified lake.</title>
        <authorList>
            <person name="Graf J.S."/>
            <person name="Mayr M.J."/>
            <person name="Marchant H.K."/>
            <person name="Tienken D."/>
            <person name="Hach P.F."/>
            <person name="Brand A."/>
            <person name="Schubert C.J."/>
            <person name="Kuypers M.M."/>
            <person name="Milucka J."/>
        </authorList>
    </citation>
    <scope>NUCLEOTIDE SEQUENCE [LARGE SCALE GENOMIC DNA]</scope>
    <source>
        <strain evidence="13">Zug</strain>
    </source>
</reference>
<evidence type="ECO:0000256" key="10">
    <source>
        <dbReference type="ARBA" id="ARBA00032474"/>
    </source>
</evidence>
<evidence type="ECO:0000256" key="2">
    <source>
        <dbReference type="ARBA" id="ARBA00011950"/>
    </source>
</evidence>
<dbReference type="FunFam" id="3.90.1170.40:FF:000003">
    <property type="entry name" value="Molybdopterin converting factor subunit 2"/>
    <property type="match status" value="1"/>
</dbReference>
<evidence type="ECO:0000256" key="7">
    <source>
        <dbReference type="ARBA" id="ARBA00029745"/>
    </source>
</evidence>
<dbReference type="AlphaFoldDB" id="A0A2T4U0L6"/>
<dbReference type="CDD" id="cd00756">
    <property type="entry name" value="MoaE"/>
    <property type="match status" value="1"/>
</dbReference>
<name>A0A2T4U0L6_9BACT</name>
<dbReference type="InterPro" id="IPR036563">
    <property type="entry name" value="MoaE_sf"/>
</dbReference>
<evidence type="ECO:0000256" key="3">
    <source>
        <dbReference type="ARBA" id="ARBA00013858"/>
    </source>
</evidence>
<evidence type="ECO:0000313" key="13">
    <source>
        <dbReference type="Proteomes" id="UP000241436"/>
    </source>
</evidence>
<dbReference type="EC" id="2.8.1.12" evidence="2"/>
<comment type="subunit">
    <text evidence="6">Heterotetramer of 2 MoaD subunits and 2 MoaE subunits. Also stable as homodimer. The enzyme changes between these two forms during catalysis.</text>
</comment>
<comment type="similarity">
    <text evidence="1">Belongs to the MoaE family.</text>
</comment>
<reference evidence="12 13" key="1">
    <citation type="submission" date="2017-09" db="EMBL/GenBank/DDBJ databases">
        <title>Bloom of a denitrifying methanotroph, Candidatus Methylomirabilis limnetica, in a deep stratified lake.</title>
        <authorList>
            <person name="Graf J.S."/>
            <person name="Marchant H.K."/>
            <person name="Tienken D."/>
            <person name="Hach P.F."/>
            <person name="Brand A."/>
            <person name="Schubert C.J."/>
            <person name="Kuypers M.M."/>
            <person name="Milucka J."/>
        </authorList>
    </citation>
    <scope>NUCLEOTIDE SEQUENCE [LARGE SCALE GENOMIC DNA]</scope>
    <source>
        <strain evidence="12 13">Zug</strain>
    </source>
</reference>
<evidence type="ECO:0000256" key="1">
    <source>
        <dbReference type="ARBA" id="ARBA00005426"/>
    </source>
</evidence>
<dbReference type="Gene3D" id="3.90.1170.40">
    <property type="entry name" value="Molybdopterin biosynthesis MoaE subunit"/>
    <property type="match status" value="1"/>
</dbReference>
<comment type="catalytic activity">
    <reaction evidence="11">
        <text>2 [molybdopterin-synthase sulfur-carrier protein]-C-terminal-Gly-aminoethanethioate + cyclic pyranopterin phosphate + H2O = molybdopterin + 2 [molybdopterin-synthase sulfur-carrier protein]-C-terminal Gly-Gly + 2 H(+)</text>
        <dbReference type="Rhea" id="RHEA:26333"/>
        <dbReference type="Rhea" id="RHEA-COMP:12202"/>
        <dbReference type="Rhea" id="RHEA-COMP:19907"/>
        <dbReference type="ChEBI" id="CHEBI:15377"/>
        <dbReference type="ChEBI" id="CHEBI:15378"/>
        <dbReference type="ChEBI" id="CHEBI:58698"/>
        <dbReference type="ChEBI" id="CHEBI:59648"/>
        <dbReference type="ChEBI" id="CHEBI:90778"/>
        <dbReference type="ChEBI" id="CHEBI:232372"/>
        <dbReference type="EC" id="2.8.1.12"/>
    </reaction>
</comment>
<evidence type="ECO:0000256" key="4">
    <source>
        <dbReference type="ARBA" id="ARBA00022679"/>
    </source>
</evidence>
<proteinExistence type="inferred from homology"/>
<evidence type="ECO:0000256" key="6">
    <source>
        <dbReference type="ARBA" id="ARBA00026066"/>
    </source>
</evidence>
<dbReference type="GO" id="GO:0030366">
    <property type="term" value="F:molybdopterin synthase activity"/>
    <property type="evidence" value="ECO:0007669"/>
    <property type="project" value="UniProtKB-EC"/>
</dbReference>
<evidence type="ECO:0000256" key="5">
    <source>
        <dbReference type="ARBA" id="ARBA00023150"/>
    </source>
</evidence>
<dbReference type="SUPFAM" id="SSF54690">
    <property type="entry name" value="Molybdopterin synthase subunit MoaE"/>
    <property type="match status" value="1"/>
</dbReference>
<evidence type="ECO:0000256" key="8">
    <source>
        <dbReference type="ARBA" id="ARBA00030407"/>
    </source>
</evidence>
<sequence>MGEPMFEITDQPLSLEPLVNAVKRSSSGAVATFLGVVREQTRGRQVRYLEYEAYREMAIPKMREIVEEIHQKWKVDEVAMMHRIGHLQVGEASVAIAVSAPHRHEALAACAYAIDRLKEIVPIWKKEVWTDGEEWVGPGTCEHH</sequence>
<dbReference type="Proteomes" id="UP000241436">
    <property type="component" value="Unassembled WGS sequence"/>
</dbReference>
<protein>
    <recommendedName>
        <fullName evidence="3">Molybdopterin synthase catalytic subunit</fullName>
        <ecNumber evidence="2">2.8.1.12</ecNumber>
    </recommendedName>
    <alternativeName>
        <fullName evidence="9">MPT synthase subunit 2</fullName>
    </alternativeName>
    <alternativeName>
        <fullName evidence="7">Molybdenum cofactor biosynthesis protein E</fullName>
    </alternativeName>
    <alternativeName>
        <fullName evidence="8">Molybdopterin-converting factor large subunit</fullName>
    </alternativeName>
    <alternativeName>
        <fullName evidence="10">Molybdopterin-converting factor subunit 2</fullName>
    </alternativeName>
</protein>
<organism evidence="12 13">
    <name type="scientific">Candidatus Methylomirabilis limnetica</name>
    <dbReference type="NCBI Taxonomy" id="2033718"/>
    <lineage>
        <taxon>Bacteria</taxon>
        <taxon>Candidatus Methylomirabilota</taxon>
        <taxon>Candidatus Methylomirabilia</taxon>
        <taxon>Candidatus Methylomirabilales</taxon>
        <taxon>Candidatus Methylomirabilaceae</taxon>
        <taxon>Candidatus Methylomirabilis</taxon>
    </lineage>
</organism>
<evidence type="ECO:0000313" key="12">
    <source>
        <dbReference type="EMBL" id="PTL36891.1"/>
    </source>
</evidence>